<dbReference type="EMBL" id="JACRUO010000001">
    <property type="protein sequence ID" value="MBD3689693.1"/>
    <property type="molecule type" value="Genomic_DNA"/>
</dbReference>
<dbReference type="InterPro" id="IPR020845">
    <property type="entry name" value="AMP-binding_CS"/>
</dbReference>
<evidence type="ECO:0000313" key="5">
    <source>
        <dbReference type="EMBL" id="MBD3689693.1"/>
    </source>
</evidence>
<dbReference type="RefSeq" id="WP_191071721.1">
    <property type="nucleotide sequence ID" value="NZ_CP060506.1"/>
</dbReference>
<comment type="catalytic activity">
    <reaction evidence="3">
        <text>a long-chain fatty acid + ATP + CoA = a long-chain fatty acyl-CoA + AMP + diphosphate</text>
        <dbReference type="Rhea" id="RHEA:15421"/>
        <dbReference type="ChEBI" id="CHEBI:30616"/>
        <dbReference type="ChEBI" id="CHEBI:33019"/>
        <dbReference type="ChEBI" id="CHEBI:57287"/>
        <dbReference type="ChEBI" id="CHEBI:57560"/>
        <dbReference type="ChEBI" id="CHEBI:83139"/>
        <dbReference type="ChEBI" id="CHEBI:456215"/>
        <dbReference type="EC" id="6.2.1.3"/>
    </reaction>
    <physiologicalReaction direction="left-to-right" evidence="3">
        <dbReference type="Rhea" id="RHEA:15422"/>
    </physiologicalReaction>
</comment>
<name>A0A8I0KUH0_9ACTO</name>
<evidence type="ECO:0000259" key="4">
    <source>
        <dbReference type="Pfam" id="PF00501"/>
    </source>
</evidence>
<sequence>MGLHLTDTSVSVDPIYDVPDDLTVPGVVIDRARRTPDAPIVERCLGPDHWCPVTAAAFADAFARVGAAAIAWGVREGDHVAIQGPSGLEWNLIDLALQMIGAVVVPIYDTASPTQIHAIITESAITRAFADGDAAGRLTEAGVDVRDFGWAVTASGLDDPAAEIDPTPALTRLAKRRADEVATIVYSSGTTGRPRGVVLTHRNLAGMLIQQQMFFPQAIHDADVRCLLFLPMAHVFARTAAYMPLAGEGVSGHVTAAAGDLVANLRQFRPTTIGAVPRVLEKIEEAAQRKASSGLAAHVFAWAQRVARERAPYVRYDRAIPRGLALRYRLAHALVLGRLVETMGGQLRCVVSGGAPLDPALDDFFTGMGIRICNGYGLTESSGGFLCNTFSEAKAGTAGRPLPGCRVRVSADGELELAGIGIFTGYANDAAATEAAFTPDGWFRSGDLGEIDAEGYVTITGRKKDVIVTAGGKNVQPAPLEEAVRRHPQVSQVMVVGEGRKYVAALVTRDPEAPGDVDSASAQVSAAFAEANRAVSRAESVRRFVILDGDFSEENGLLTPSLKMKRSRIAERFADEIDALYRGEIGTDVAAS</sequence>
<reference evidence="5 6" key="1">
    <citation type="submission" date="2020-08" db="EMBL/GenBank/DDBJ databases">
        <title>Winkia gen. nov., sp. nov., isolated from faeces of the Anser albifrons in China.</title>
        <authorList>
            <person name="Liu Q."/>
        </authorList>
    </citation>
    <scope>NUCLEOTIDE SEQUENCE [LARGE SCALE GENOMIC DNA]</scope>
    <source>
        <strain evidence="5 6">C62</strain>
    </source>
</reference>
<accession>A0A8I0KUH0</accession>
<dbReference type="AlphaFoldDB" id="A0A8I0KUH0"/>
<dbReference type="CDD" id="cd05907">
    <property type="entry name" value="VL_LC_FACS_like"/>
    <property type="match status" value="1"/>
</dbReference>
<dbReference type="Gene3D" id="3.30.300.30">
    <property type="match status" value="1"/>
</dbReference>
<keyword evidence="5" id="KW-0436">Ligase</keyword>
<dbReference type="Proteomes" id="UP000627538">
    <property type="component" value="Unassembled WGS sequence"/>
</dbReference>
<dbReference type="InterPro" id="IPR042099">
    <property type="entry name" value="ANL_N_sf"/>
</dbReference>
<dbReference type="InterPro" id="IPR000873">
    <property type="entry name" value="AMP-dep_synth/lig_dom"/>
</dbReference>
<evidence type="ECO:0000256" key="3">
    <source>
        <dbReference type="ARBA" id="ARBA00024484"/>
    </source>
</evidence>
<evidence type="ECO:0000313" key="6">
    <source>
        <dbReference type="Proteomes" id="UP000627538"/>
    </source>
</evidence>
<proteinExistence type="predicted"/>
<dbReference type="PANTHER" id="PTHR43272:SF33">
    <property type="entry name" value="AMP-BINDING DOMAIN-CONTAINING PROTEIN-RELATED"/>
    <property type="match status" value="1"/>
</dbReference>
<dbReference type="Gene3D" id="3.40.50.12780">
    <property type="entry name" value="N-terminal domain of ligase-like"/>
    <property type="match status" value="1"/>
</dbReference>
<keyword evidence="6" id="KW-1185">Reference proteome</keyword>
<dbReference type="Pfam" id="PF23562">
    <property type="entry name" value="AMP-binding_C_3"/>
    <property type="match status" value="1"/>
</dbReference>
<dbReference type="GO" id="GO:0005524">
    <property type="term" value="F:ATP binding"/>
    <property type="evidence" value="ECO:0007669"/>
    <property type="project" value="UniProtKB-KW"/>
</dbReference>
<protein>
    <submittedName>
        <fullName evidence="5">Long-chain fatty acid--CoA ligase</fullName>
    </submittedName>
</protein>
<dbReference type="GO" id="GO:0016020">
    <property type="term" value="C:membrane"/>
    <property type="evidence" value="ECO:0007669"/>
    <property type="project" value="TreeGrafter"/>
</dbReference>
<gene>
    <name evidence="5" type="ORF">H8R10_05570</name>
</gene>
<organism evidence="5 6">
    <name type="scientific">Nanchangia anserum</name>
    <dbReference type="NCBI Taxonomy" id="2692125"/>
    <lineage>
        <taxon>Bacteria</taxon>
        <taxon>Bacillati</taxon>
        <taxon>Actinomycetota</taxon>
        <taxon>Actinomycetes</taxon>
        <taxon>Actinomycetales</taxon>
        <taxon>Actinomycetaceae</taxon>
        <taxon>Nanchangia</taxon>
    </lineage>
</organism>
<dbReference type="PANTHER" id="PTHR43272">
    <property type="entry name" value="LONG-CHAIN-FATTY-ACID--COA LIGASE"/>
    <property type="match status" value="1"/>
</dbReference>
<keyword evidence="2" id="KW-0067">ATP-binding</keyword>
<feature type="domain" description="AMP-dependent synthetase/ligase" evidence="4">
    <location>
        <begin position="31"/>
        <end position="426"/>
    </location>
</feature>
<comment type="caution">
    <text evidence="5">The sequence shown here is derived from an EMBL/GenBank/DDBJ whole genome shotgun (WGS) entry which is preliminary data.</text>
</comment>
<evidence type="ECO:0000256" key="1">
    <source>
        <dbReference type="ARBA" id="ARBA00022741"/>
    </source>
</evidence>
<evidence type="ECO:0000256" key="2">
    <source>
        <dbReference type="ARBA" id="ARBA00022840"/>
    </source>
</evidence>
<dbReference type="InterPro" id="IPR045851">
    <property type="entry name" value="AMP-bd_C_sf"/>
</dbReference>
<keyword evidence="1" id="KW-0547">Nucleotide-binding</keyword>
<dbReference type="Pfam" id="PF00501">
    <property type="entry name" value="AMP-binding"/>
    <property type="match status" value="1"/>
</dbReference>
<dbReference type="SUPFAM" id="SSF56801">
    <property type="entry name" value="Acetyl-CoA synthetase-like"/>
    <property type="match status" value="1"/>
</dbReference>
<dbReference type="GO" id="GO:0004467">
    <property type="term" value="F:long-chain fatty acid-CoA ligase activity"/>
    <property type="evidence" value="ECO:0007669"/>
    <property type="project" value="UniProtKB-EC"/>
</dbReference>
<dbReference type="PROSITE" id="PS00455">
    <property type="entry name" value="AMP_BINDING"/>
    <property type="match status" value="1"/>
</dbReference>